<proteinExistence type="predicted"/>
<evidence type="ECO:0000313" key="1">
    <source>
        <dbReference type="Proteomes" id="UP000093561"/>
    </source>
</evidence>
<organism evidence="1 2">
    <name type="scientific">Wuchereria bancrofti</name>
    <dbReference type="NCBI Taxonomy" id="6293"/>
    <lineage>
        <taxon>Eukaryota</taxon>
        <taxon>Metazoa</taxon>
        <taxon>Ecdysozoa</taxon>
        <taxon>Nematoda</taxon>
        <taxon>Chromadorea</taxon>
        <taxon>Rhabditida</taxon>
        <taxon>Spirurina</taxon>
        <taxon>Spiruromorpha</taxon>
        <taxon>Filarioidea</taxon>
        <taxon>Onchocercidae</taxon>
        <taxon>Wuchereria</taxon>
    </lineage>
</organism>
<reference evidence="1" key="2">
    <citation type="journal article" date="2016" name="Mol. Ecol.">
        <title>Population genomics of the filarial nematode parasite Wuchereria bancrofti from mosquitoes.</title>
        <authorList>
            <person name="Small S.T."/>
            <person name="Reimer L.J."/>
            <person name="Tisch D.J."/>
            <person name="King C.L."/>
            <person name="Christensen B.M."/>
            <person name="Siba P.M."/>
            <person name="Kazura J.W."/>
            <person name="Serre D."/>
            <person name="Zimmerman P.A."/>
        </authorList>
    </citation>
    <scope>NUCLEOTIDE SEQUENCE</scope>
    <source>
        <strain evidence="1">pt0022</strain>
    </source>
</reference>
<name>A0AAF5PJ61_WUCBA</name>
<sequence>MYVSVYVHIVQVATQNASEERLSPEGVTELSGCIMGVILMSMIEKTQKERLQSNMLAPIITKDMNPFTSQPRKARDVRTHSQNPDISKITISTNRNQNTVIEKSSQPLVKLRSTFVHGGSLNKPRVLPSIVEDVEMRLNLDISHKNEGSENARFKCTSLANTSDSTVIIVTTATTVATTITTTTSCSFSDSSLSSIIGRASNETIAVRYIETVTD</sequence>
<reference evidence="2" key="3">
    <citation type="submission" date="2024-02" db="UniProtKB">
        <authorList>
            <consortium name="WormBaseParasite"/>
        </authorList>
    </citation>
    <scope>IDENTIFICATION</scope>
    <source>
        <strain evidence="2">pt0022</strain>
    </source>
</reference>
<dbReference type="AlphaFoldDB" id="A0AAF5PJ61"/>
<reference evidence="1" key="1">
    <citation type="submission" date="2015-03" db="EMBL/GenBank/DDBJ databases">
        <title>Wuchereria bancrofti Genome Sequencing Papua New Guinea Strain.</title>
        <authorList>
            <person name="Small S.T."/>
            <person name="Serre D."/>
            <person name="Zimmerman P.A."/>
        </authorList>
    </citation>
    <scope>NUCLEOTIDE SEQUENCE [LARGE SCALE GENOMIC DNA]</scope>
    <source>
        <strain evidence="1">pt0022</strain>
    </source>
</reference>
<protein>
    <submittedName>
        <fullName evidence="2">Uncharacterized protein</fullName>
    </submittedName>
</protein>
<dbReference type="Proteomes" id="UP000093561">
    <property type="component" value="Unassembled WGS sequence"/>
</dbReference>
<evidence type="ECO:0000313" key="2">
    <source>
        <dbReference type="WBParaSite" id="mrna-Wban_01437"/>
    </source>
</evidence>
<dbReference type="WBParaSite" id="mrna-Wban_01437">
    <property type="protein sequence ID" value="mrna-Wban_01437"/>
    <property type="gene ID" value="Wban_01437"/>
</dbReference>
<accession>A0AAF5PJ61</accession>